<dbReference type="Proteomes" id="UP000570678">
    <property type="component" value="Unassembled WGS sequence"/>
</dbReference>
<keyword evidence="2" id="KW-1185">Reference proteome</keyword>
<dbReference type="AlphaFoldDB" id="A0A846YMY3"/>
<reference evidence="1 2" key="1">
    <citation type="submission" date="2020-04" db="EMBL/GenBank/DDBJ databases">
        <title>MicrobeNet Type strains.</title>
        <authorList>
            <person name="Nicholson A.C."/>
        </authorList>
    </citation>
    <scope>NUCLEOTIDE SEQUENCE [LARGE SCALE GENOMIC DNA]</scope>
    <source>
        <strain evidence="1 2">JCM 3332</strain>
    </source>
</reference>
<name>A0A846YMY3_9NOCA</name>
<protein>
    <recommendedName>
        <fullName evidence="3">DUF1579 domain-containing protein</fullName>
    </recommendedName>
</protein>
<dbReference type="EMBL" id="JAAXOT010000011">
    <property type="protein sequence ID" value="NKY58658.1"/>
    <property type="molecule type" value="Genomic_DNA"/>
</dbReference>
<organism evidence="1 2">
    <name type="scientific">Nocardia flavorosea</name>
    <dbReference type="NCBI Taxonomy" id="53429"/>
    <lineage>
        <taxon>Bacteria</taxon>
        <taxon>Bacillati</taxon>
        <taxon>Actinomycetota</taxon>
        <taxon>Actinomycetes</taxon>
        <taxon>Mycobacteriales</taxon>
        <taxon>Nocardiaceae</taxon>
        <taxon>Nocardia</taxon>
    </lineage>
</organism>
<evidence type="ECO:0000313" key="1">
    <source>
        <dbReference type="EMBL" id="NKY58658.1"/>
    </source>
</evidence>
<proteinExistence type="predicted"/>
<evidence type="ECO:0000313" key="2">
    <source>
        <dbReference type="Proteomes" id="UP000570678"/>
    </source>
</evidence>
<sequence>MTDSALVAMAAMIGEWRTTSEQLPDMVGHTTIEWLDGDAFLLVRLTVPEPAIARTWVVGTDDAYPERLKVLQHDSAGARRIYNGALTGPLWRIWRDAPGDSQRLTGNLEESGNIFRATWERSDAELDPRTWEHQLDIVYTRIA</sequence>
<gene>
    <name evidence="1" type="ORF">HGA15_21425</name>
</gene>
<dbReference type="RefSeq" id="WP_062978710.1">
    <property type="nucleotide sequence ID" value="NZ_JAAXOT010000011.1"/>
</dbReference>
<evidence type="ECO:0008006" key="3">
    <source>
        <dbReference type="Google" id="ProtNLM"/>
    </source>
</evidence>
<comment type="caution">
    <text evidence="1">The sequence shown here is derived from an EMBL/GenBank/DDBJ whole genome shotgun (WGS) entry which is preliminary data.</text>
</comment>
<accession>A0A846YMY3</accession>